<feature type="compositionally biased region" description="Basic residues" evidence="2">
    <location>
        <begin position="437"/>
        <end position="447"/>
    </location>
</feature>
<dbReference type="InterPro" id="IPR036779">
    <property type="entry name" value="LysM_dom_sf"/>
</dbReference>
<dbReference type="PANTHER" id="PTHR37423:SF2">
    <property type="entry name" value="MEMBRANE-BOUND LYTIC MUREIN TRANSGLYCOSYLASE C"/>
    <property type="match status" value="1"/>
</dbReference>
<feature type="domain" description="LysM" evidence="4">
    <location>
        <begin position="476"/>
        <end position="519"/>
    </location>
</feature>
<dbReference type="Pfam" id="PF01476">
    <property type="entry name" value="LysM"/>
    <property type="match status" value="1"/>
</dbReference>
<gene>
    <name evidence="5" type="ORF">FYJ73_01020</name>
</gene>
<protein>
    <submittedName>
        <fullName evidence="5">Transglycosylase SLT domain-containing protein</fullName>
    </submittedName>
</protein>
<evidence type="ECO:0000313" key="6">
    <source>
        <dbReference type="Proteomes" id="UP000438914"/>
    </source>
</evidence>
<dbReference type="InterPro" id="IPR008258">
    <property type="entry name" value="Transglycosylase_SLT_dom_1"/>
</dbReference>
<feature type="region of interest" description="Disordered" evidence="2">
    <location>
        <begin position="374"/>
        <end position="520"/>
    </location>
</feature>
<dbReference type="Pfam" id="PF01464">
    <property type="entry name" value="SLT"/>
    <property type="match status" value="1"/>
</dbReference>
<dbReference type="Gene3D" id="1.10.530.10">
    <property type="match status" value="1"/>
</dbReference>
<dbReference type="PROSITE" id="PS00922">
    <property type="entry name" value="TRANSGLYCOSYLASE"/>
    <property type="match status" value="1"/>
</dbReference>
<sequence length="520" mass="59041">MRKTYIIVMLLLLAFVPSAWAQVNQEKTVTVTNANGKEEQIDLPTSMTEELDSTTQIYKAKNYLTRDPNCNMPDVNRTYSADVYKQRLSKLPTIIEMPYNDIVQKFIDRYTGELRHSVGYMLGAQNFYIPVFEEALEAYDLPLELKYLPVIESALNPQAVSRVGAVGLWQFMISTAKRYDLTVNSLVDERRDLYKASYAAARYLSDLYKKFGDWNLVIAAYNCGADKINKAIRRSHGERDYWKIYPRLPKETRGYVPAFIAANYIMNYYCDHNICPLKTTLPDKTDTVMVDRDVHFEQIAHVLGMDIDEIRDLNPQYRRDIVNGNSGQASLRLPEAMINKFIDNEDSVYAYTPADYQPKRTEVEAEGGHYVVNKNQVTLVSRSSSKKKADDDKADNTGTTPVTQKDDKTPAGNEQKTVSANDSDDDNDSEQTERSSSKRSYRSRKSQSRSSKNSSSSRSRNSKKSKSKKNEGQQSKSVTVKSGDTLSEIAERNHTTVKKLRKLNGISGSTIQKGKKIKVK</sequence>
<feature type="signal peptide" evidence="3">
    <location>
        <begin position="1"/>
        <end position="21"/>
    </location>
</feature>
<evidence type="ECO:0000256" key="3">
    <source>
        <dbReference type="SAM" id="SignalP"/>
    </source>
</evidence>
<dbReference type="InterPro" id="IPR000189">
    <property type="entry name" value="Transglyc_AS"/>
</dbReference>
<feature type="compositionally biased region" description="Low complexity" evidence="2">
    <location>
        <begin position="448"/>
        <end position="459"/>
    </location>
</feature>
<comment type="similarity">
    <text evidence="1">Belongs to the transglycosylase Slt family.</text>
</comment>
<dbReference type="PROSITE" id="PS51782">
    <property type="entry name" value="LYSM"/>
    <property type="match status" value="1"/>
</dbReference>
<proteinExistence type="inferred from homology"/>
<evidence type="ECO:0000259" key="4">
    <source>
        <dbReference type="PROSITE" id="PS51782"/>
    </source>
</evidence>
<dbReference type="EMBL" id="VUNG01000002">
    <property type="protein sequence ID" value="MST83281.1"/>
    <property type="molecule type" value="Genomic_DNA"/>
</dbReference>
<evidence type="ECO:0000256" key="1">
    <source>
        <dbReference type="ARBA" id="ARBA00007734"/>
    </source>
</evidence>
<dbReference type="SMART" id="SM00257">
    <property type="entry name" value="LysM"/>
    <property type="match status" value="1"/>
</dbReference>
<dbReference type="GO" id="GO:0016020">
    <property type="term" value="C:membrane"/>
    <property type="evidence" value="ECO:0007669"/>
    <property type="project" value="InterPro"/>
</dbReference>
<dbReference type="Proteomes" id="UP000438914">
    <property type="component" value="Unassembled WGS sequence"/>
</dbReference>
<name>A0A7K0KBH7_9BACT</name>
<dbReference type="SUPFAM" id="SSF53955">
    <property type="entry name" value="Lysozyme-like"/>
    <property type="match status" value="1"/>
</dbReference>
<evidence type="ECO:0000313" key="5">
    <source>
        <dbReference type="EMBL" id="MST83281.1"/>
    </source>
</evidence>
<keyword evidence="3" id="KW-0732">Signal</keyword>
<dbReference type="GO" id="GO:0008933">
    <property type="term" value="F:peptidoglycan lytic transglycosylase activity"/>
    <property type="evidence" value="ECO:0007669"/>
    <property type="project" value="InterPro"/>
</dbReference>
<dbReference type="AlphaFoldDB" id="A0A7K0KBH7"/>
<comment type="caution">
    <text evidence="5">The sequence shown here is derived from an EMBL/GenBank/DDBJ whole genome shotgun (WGS) entry which is preliminary data.</text>
</comment>
<evidence type="ECO:0000256" key="2">
    <source>
        <dbReference type="SAM" id="MobiDB-lite"/>
    </source>
</evidence>
<organism evidence="5 6">
    <name type="scientific">Hallella mizrahii</name>
    <dbReference type="NCBI Taxonomy" id="2606637"/>
    <lineage>
        <taxon>Bacteria</taxon>
        <taxon>Pseudomonadati</taxon>
        <taxon>Bacteroidota</taxon>
        <taxon>Bacteroidia</taxon>
        <taxon>Bacteroidales</taxon>
        <taxon>Prevotellaceae</taxon>
        <taxon>Hallella</taxon>
    </lineage>
</organism>
<dbReference type="InterPro" id="IPR018392">
    <property type="entry name" value="LysM"/>
</dbReference>
<dbReference type="InterPro" id="IPR023346">
    <property type="entry name" value="Lysozyme-like_dom_sf"/>
</dbReference>
<dbReference type="CDD" id="cd00118">
    <property type="entry name" value="LysM"/>
    <property type="match status" value="1"/>
</dbReference>
<dbReference type="Gene3D" id="3.10.350.10">
    <property type="entry name" value="LysM domain"/>
    <property type="match status" value="1"/>
</dbReference>
<dbReference type="PANTHER" id="PTHR37423">
    <property type="entry name" value="SOLUBLE LYTIC MUREIN TRANSGLYCOSYLASE-RELATED"/>
    <property type="match status" value="1"/>
</dbReference>
<dbReference type="GO" id="GO:0000270">
    <property type="term" value="P:peptidoglycan metabolic process"/>
    <property type="evidence" value="ECO:0007669"/>
    <property type="project" value="InterPro"/>
</dbReference>
<keyword evidence="6" id="KW-1185">Reference proteome</keyword>
<reference evidence="5 6" key="1">
    <citation type="submission" date="2019-08" db="EMBL/GenBank/DDBJ databases">
        <title>In-depth cultivation of the pig gut microbiome towards novel bacterial diversity and tailored functional studies.</title>
        <authorList>
            <person name="Wylensek D."/>
            <person name="Hitch T.C.A."/>
            <person name="Clavel T."/>
        </authorList>
    </citation>
    <scope>NUCLEOTIDE SEQUENCE [LARGE SCALE GENOMIC DNA]</scope>
    <source>
        <strain evidence="5 6">LKV-178-WT-2A</strain>
    </source>
</reference>
<dbReference type="RefSeq" id="WP_154532747.1">
    <property type="nucleotide sequence ID" value="NZ_VUNG01000002.1"/>
</dbReference>
<feature type="chain" id="PRO_5029712614" evidence="3">
    <location>
        <begin position="22"/>
        <end position="520"/>
    </location>
</feature>
<accession>A0A7K0KBH7</accession>
<dbReference type="SUPFAM" id="SSF54106">
    <property type="entry name" value="LysM domain"/>
    <property type="match status" value="1"/>
</dbReference>
<dbReference type="CDD" id="cd16894">
    <property type="entry name" value="MltD-like"/>
    <property type="match status" value="1"/>
</dbReference>